<keyword evidence="2" id="KW-1185">Reference proteome</keyword>
<dbReference type="Proteomes" id="UP000054248">
    <property type="component" value="Unassembled WGS sequence"/>
</dbReference>
<dbReference type="HOGENOM" id="CLU_2892298_0_0_1"/>
<gene>
    <name evidence="1" type="ORF">M407DRAFT_246494</name>
</gene>
<organism evidence="1 2">
    <name type="scientific">Tulasnella calospora MUT 4182</name>
    <dbReference type="NCBI Taxonomy" id="1051891"/>
    <lineage>
        <taxon>Eukaryota</taxon>
        <taxon>Fungi</taxon>
        <taxon>Dikarya</taxon>
        <taxon>Basidiomycota</taxon>
        <taxon>Agaricomycotina</taxon>
        <taxon>Agaricomycetes</taxon>
        <taxon>Cantharellales</taxon>
        <taxon>Tulasnellaceae</taxon>
        <taxon>Tulasnella</taxon>
    </lineage>
</organism>
<reference evidence="2" key="2">
    <citation type="submission" date="2015-01" db="EMBL/GenBank/DDBJ databases">
        <title>Evolutionary Origins and Diversification of the Mycorrhizal Mutualists.</title>
        <authorList>
            <consortium name="DOE Joint Genome Institute"/>
            <consortium name="Mycorrhizal Genomics Consortium"/>
            <person name="Kohler A."/>
            <person name="Kuo A."/>
            <person name="Nagy L.G."/>
            <person name="Floudas D."/>
            <person name="Copeland A."/>
            <person name="Barry K.W."/>
            <person name="Cichocki N."/>
            <person name="Veneault-Fourrey C."/>
            <person name="LaButti K."/>
            <person name="Lindquist E.A."/>
            <person name="Lipzen A."/>
            <person name="Lundell T."/>
            <person name="Morin E."/>
            <person name="Murat C."/>
            <person name="Riley R."/>
            <person name="Ohm R."/>
            <person name="Sun H."/>
            <person name="Tunlid A."/>
            <person name="Henrissat B."/>
            <person name="Grigoriev I.V."/>
            <person name="Hibbett D.S."/>
            <person name="Martin F."/>
        </authorList>
    </citation>
    <scope>NUCLEOTIDE SEQUENCE [LARGE SCALE GENOMIC DNA]</scope>
    <source>
        <strain evidence="2">MUT 4182</strain>
    </source>
</reference>
<dbReference type="EMBL" id="KN823290">
    <property type="protein sequence ID" value="KIO18407.1"/>
    <property type="molecule type" value="Genomic_DNA"/>
</dbReference>
<protein>
    <submittedName>
        <fullName evidence="1">Uncharacterized protein</fullName>
    </submittedName>
</protein>
<proteinExistence type="predicted"/>
<accession>A0A0C3LAD9</accession>
<evidence type="ECO:0000313" key="2">
    <source>
        <dbReference type="Proteomes" id="UP000054248"/>
    </source>
</evidence>
<dbReference type="AlphaFoldDB" id="A0A0C3LAD9"/>
<evidence type="ECO:0000313" key="1">
    <source>
        <dbReference type="EMBL" id="KIO18407.1"/>
    </source>
</evidence>
<name>A0A0C3LAD9_9AGAM</name>
<sequence>MENLCVLHVKNSNFTRFTVMSLMNGSGQPLGDFISACSPSKSPITDMHIAYGPSYLLLPSHYLN</sequence>
<reference evidence="1 2" key="1">
    <citation type="submission" date="2014-04" db="EMBL/GenBank/DDBJ databases">
        <authorList>
            <consortium name="DOE Joint Genome Institute"/>
            <person name="Kuo A."/>
            <person name="Girlanda M."/>
            <person name="Perotto S."/>
            <person name="Kohler A."/>
            <person name="Nagy L.G."/>
            <person name="Floudas D."/>
            <person name="Copeland A."/>
            <person name="Barry K.W."/>
            <person name="Cichocki N."/>
            <person name="Veneault-Fourrey C."/>
            <person name="LaButti K."/>
            <person name="Lindquist E.A."/>
            <person name="Lipzen A."/>
            <person name="Lundell T."/>
            <person name="Morin E."/>
            <person name="Murat C."/>
            <person name="Sun H."/>
            <person name="Tunlid A."/>
            <person name="Henrissat B."/>
            <person name="Grigoriev I.V."/>
            <person name="Hibbett D.S."/>
            <person name="Martin F."/>
            <person name="Nordberg H.P."/>
            <person name="Cantor M.N."/>
            <person name="Hua S.X."/>
        </authorList>
    </citation>
    <scope>NUCLEOTIDE SEQUENCE [LARGE SCALE GENOMIC DNA]</scope>
    <source>
        <strain evidence="1 2">MUT 4182</strain>
    </source>
</reference>